<dbReference type="EMBL" id="ML121584">
    <property type="protein sequence ID" value="RPB19743.1"/>
    <property type="molecule type" value="Genomic_DNA"/>
</dbReference>
<dbReference type="Proteomes" id="UP000267821">
    <property type="component" value="Unassembled WGS sequence"/>
</dbReference>
<feature type="compositionally biased region" description="Basic and acidic residues" evidence="1">
    <location>
        <begin position="274"/>
        <end position="298"/>
    </location>
</feature>
<reference evidence="2 3" key="1">
    <citation type="journal article" date="2018" name="Nat. Ecol. Evol.">
        <title>Pezizomycetes genomes reveal the molecular basis of ectomycorrhizal truffle lifestyle.</title>
        <authorList>
            <person name="Murat C."/>
            <person name="Payen T."/>
            <person name="Noel B."/>
            <person name="Kuo A."/>
            <person name="Morin E."/>
            <person name="Chen J."/>
            <person name="Kohler A."/>
            <person name="Krizsan K."/>
            <person name="Balestrini R."/>
            <person name="Da Silva C."/>
            <person name="Montanini B."/>
            <person name="Hainaut M."/>
            <person name="Levati E."/>
            <person name="Barry K.W."/>
            <person name="Belfiori B."/>
            <person name="Cichocki N."/>
            <person name="Clum A."/>
            <person name="Dockter R.B."/>
            <person name="Fauchery L."/>
            <person name="Guy J."/>
            <person name="Iotti M."/>
            <person name="Le Tacon F."/>
            <person name="Lindquist E.A."/>
            <person name="Lipzen A."/>
            <person name="Malagnac F."/>
            <person name="Mello A."/>
            <person name="Molinier V."/>
            <person name="Miyauchi S."/>
            <person name="Poulain J."/>
            <person name="Riccioni C."/>
            <person name="Rubini A."/>
            <person name="Sitrit Y."/>
            <person name="Splivallo R."/>
            <person name="Traeger S."/>
            <person name="Wang M."/>
            <person name="Zifcakova L."/>
            <person name="Wipf D."/>
            <person name="Zambonelli A."/>
            <person name="Paolocci F."/>
            <person name="Nowrousian M."/>
            <person name="Ottonello S."/>
            <person name="Baldrian P."/>
            <person name="Spatafora J.W."/>
            <person name="Henrissat B."/>
            <person name="Nagy L.G."/>
            <person name="Aury J.M."/>
            <person name="Wincker P."/>
            <person name="Grigoriev I.V."/>
            <person name="Bonfante P."/>
            <person name="Martin F.M."/>
        </authorList>
    </citation>
    <scope>NUCLEOTIDE SEQUENCE [LARGE SCALE GENOMIC DNA]</scope>
    <source>
        <strain evidence="2 3">ATCC MYA-4762</strain>
    </source>
</reference>
<evidence type="ECO:0000256" key="1">
    <source>
        <dbReference type="SAM" id="MobiDB-lite"/>
    </source>
</evidence>
<protein>
    <submittedName>
        <fullName evidence="2">Uncharacterized protein</fullName>
    </submittedName>
</protein>
<feature type="region of interest" description="Disordered" evidence="1">
    <location>
        <begin position="264"/>
        <end position="298"/>
    </location>
</feature>
<accession>A0A3N4LA56</accession>
<dbReference type="AlphaFoldDB" id="A0A3N4LA56"/>
<evidence type="ECO:0000313" key="2">
    <source>
        <dbReference type="EMBL" id="RPB19743.1"/>
    </source>
</evidence>
<proteinExistence type="predicted"/>
<organism evidence="2 3">
    <name type="scientific">Terfezia boudieri ATCC MYA-4762</name>
    <dbReference type="NCBI Taxonomy" id="1051890"/>
    <lineage>
        <taxon>Eukaryota</taxon>
        <taxon>Fungi</taxon>
        <taxon>Dikarya</taxon>
        <taxon>Ascomycota</taxon>
        <taxon>Pezizomycotina</taxon>
        <taxon>Pezizomycetes</taxon>
        <taxon>Pezizales</taxon>
        <taxon>Pezizaceae</taxon>
        <taxon>Terfezia</taxon>
    </lineage>
</organism>
<dbReference type="OrthoDB" id="5386668at2759"/>
<keyword evidence="3" id="KW-1185">Reference proteome</keyword>
<dbReference type="InParanoid" id="A0A3N4LA56"/>
<gene>
    <name evidence="2" type="ORF">L211DRAFT_852934</name>
</gene>
<name>A0A3N4LA56_9PEZI</name>
<sequence length="337" mass="37652">MRLFEDRNADAAGGRAVFLVPTNWARCVESPIGPGIDPGIWGFPFYIPPANYVFFANTAESESLAVPKLKELWLTALFKEYNPLKVRLMSIVPGMKNEGTTLFNITRWQLFNRLMDKAGSDLIPDYTRNYHPFCVLTAGTQTENCKQLEDAFRAEFIEMMFEEIQDESNGCTIYQLRRGLVPEPPHMLELHLFGNSLLESNLSVLQGEGEWQKPFEVITGNQCSASREWTVLGEIRFVHSPASATQVSSTSVVAVSTTPQIAHAQVQDSSGGDGSDHSDHSSSENKPRSTKCEDAKTPNEVPKWERFWHSVNIEEHLFTDPVEVVWGEAPQGGNIGT</sequence>
<evidence type="ECO:0000313" key="3">
    <source>
        <dbReference type="Proteomes" id="UP000267821"/>
    </source>
</evidence>